<keyword evidence="3" id="KW-1185">Reference proteome</keyword>
<keyword evidence="1" id="KW-0732">Signal</keyword>
<sequence>MRALYQVVFLAVALATVVGCSPAESVVQCEVSESVLKNGNTATRSYIESGNSYLHGLDAKDDSPPVNDVGRCSRVSCDENASIIWCNNSDEFKKLPNYGVIADGAQTILDECARKGEHYEVKGTATHTDRWTVMIRNTDCGKEFQG</sequence>
<reference evidence="2" key="2">
    <citation type="journal article" date="2023" name="IMA Fungus">
        <title>Comparative genomic study of the Penicillium genus elucidates a diverse pangenome and 15 lateral gene transfer events.</title>
        <authorList>
            <person name="Petersen C."/>
            <person name="Sorensen T."/>
            <person name="Nielsen M.R."/>
            <person name="Sondergaard T.E."/>
            <person name="Sorensen J.L."/>
            <person name="Fitzpatrick D.A."/>
            <person name="Frisvad J.C."/>
            <person name="Nielsen K.L."/>
        </authorList>
    </citation>
    <scope>NUCLEOTIDE SEQUENCE</scope>
    <source>
        <strain evidence="2">IBT 21917</strain>
    </source>
</reference>
<dbReference type="PANTHER" id="PTHR35605:SF1">
    <property type="entry name" value="ECP2 EFFECTOR PROTEIN DOMAIN-CONTAINING PROTEIN-RELATED"/>
    <property type="match status" value="1"/>
</dbReference>
<evidence type="ECO:0000313" key="3">
    <source>
        <dbReference type="Proteomes" id="UP001146351"/>
    </source>
</evidence>
<evidence type="ECO:0000256" key="1">
    <source>
        <dbReference type="SAM" id="SignalP"/>
    </source>
</evidence>
<dbReference type="AlphaFoldDB" id="A0A9W9HR12"/>
<name>A0A9W9HR12_9EURO</name>
<accession>A0A9W9HR12</accession>
<evidence type="ECO:0000313" key="2">
    <source>
        <dbReference type="EMBL" id="KAJ5155806.1"/>
    </source>
</evidence>
<evidence type="ECO:0008006" key="4">
    <source>
        <dbReference type="Google" id="ProtNLM"/>
    </source>
</evidence>
<feature type="chain" id="PRO_5040854521" description="Lipoprotein" evidence="1">
    <location>
        <begin position="20"/>
        <end position="146"/>
    </location>
</feature>
<gene>
    <name evidence="2" type="ORF">N7492_008609</name>
</gene>
<dbReference type="OrthoDB" id="4475569at2759"/>
<dbReference type="PROSITE" id="PS51257">
    <property type="entry name" value="PROKAR_LIPOPROTEIN"/>
    <property type="match status" value="1"/>
</dbReference>
<comment type="caution">
    <text evidence="2">The sequence shown here is derived from an EMBL/GenBank/DDBJ whole genome shotgun (WGS) entry which is preliminary data.</text>
</comment>
<dbReference type="EMBL" id="JAPQKO010000006">
    <property type="protein sequence ID" value="KAJ5155806.1"/>
    <property type="molecule type" value="Genomic_DNA"/>
</dbReference>
<protein>
    <recommendedName>
        <fullName evidence="4">Lipoprotein</fullName>
    </recommendedName>
</protein>
<dbReference type="PANTHER" id="PTHR35605">
    <property type="entry name" value="ECP2 EFFECTOR PROTEIN DOMAIN-CONTAINING PROTEIN-RELATED"/>
    <property type="match status" value="1"/>
</dbReference>
<feature type="signal peptide" evidence="1">
    <location>
        <begin position="1"/>
        <end position="19"/>
    </location>
</feature>
<proteinExistence type="predicted"/>
<reference evidence="2" key="1">
    <citation type="submission" date="2022-11" db="EMBL/GenBank/DDBJ databases">
        <authorList>
            <person name="Petersen C."/>
        </authorList>
    </citation>
    <scope>NUCLEOTIDE SEQUENCE</scope>
    <source>
        <strain evidence="2">IBT 21917</strain>
    </source>
</reference>
<organism evidence="2 3">
    <name type="scientific">Penicillium capsulatum</name>
    <dbReference type="NCBI Taxonomy" id="69766"/>
    <lineage>
        <taxon>Eukaryota</taxon>
        <taxon>Fungi</taxon>
        <taxon>Dikarya</taxon>
        <taxon>Ascomycota</taxon>
        <taxon>Pezizomycotina</taxon>
        <taxon>Eurotiomycetes</taxon>
        <taxon>Eurotiomycetidae</taxon>
        <taxon>Eurotiales</taxon>
        <taxon>Aspergillaceae</taxon>
        <taxon>Penicillium</taxon>
    </lineage>
</organism>
<dbReference type="Proteomes" id="UP001146351">
    <property type="component" value="Unassembled WGS sequence"/>
</dbReference>